<proteinExistence type="predicted"/>
<evidence type="ECO:0000313" key="3">
    <source>
        <dbReference type="EMBL" id="OXA56207.1"/>
    </source>
</evidence>
<evidence type="ECO:0000256" key="1">
    <source>
        <dbReference type="SAM" id="Phobius"/>
    </source>
</evidence>
<feature type="domain" description="FAS1" evidence="2">
    <location>
        <begin position="375"/>
        <end position="525"/>
    </location>
</feature>
<dbReference type="InterPro" id="IPR000782">
    <property type="entry name" value="FAS1_domain"/>
</dbReference>
<keyword evidence="1" id="KW-0472">Membrane</keyword>
<dbReference type="OrthoDB" id="7700931at2759"/>
<dbReference type="GO" id="GO:0031012">
    <property type="term" value="C:extracellular matrix"/>
    <property type="evidence" value="ECO:0007669"/>
    <property type="project" value="TreeGrafter"/>
</dbReference>
<dbReference type="GO" id="GO:0007155">
    <property type="term" value="P:cell adhesion"/>
    <property type="evidence" value="ECO:0007669"/>
    <property type="project" value="TreeGrafter"/>
</dbReference>
<dbReference type="Pfam" id="PF02469">
    <property type="entry name" value="Fasciclin"/>
    <property type="match status" value="4"/>
</dbReference>
<reference evidence="3 4" key="1">
    <citation type="submission" date="2015-12" db="EMBL/GenBank/DDBJ databases">
        <title>The genome of Folsomia candida.</title>
        <authorList>
            <person name="Faddeeva A."/>
            <person name="Derks M.F."/>
            <person name="Anvar Y."/>
            <person name="Smit S."/>
            <person name="Van Straalen N."/>
            <person name="Roelofs D."/>
        </authorList>
    </citation>
    <scope>NUCLEOTIDE SEQUENCE [LARGE SCALE GENOMIC DNA]</scope>
    <source>
        <strain evidence="3 4">VU population</strain>
        <tissue evidence="3">Whole body</tissue>
    </source>
</reference>
<organism evidence="3 4">
    <name type="scientific">Folsomia candida</name>
    <name type="common">Springtail</name>
    <dbReference type="NCBI Taxonomy" id="158441"/>
    <lineage>
        <taxon>Eukaryota</taxon>
        <taxon>Metazoa</taxon>
        <taxon>Ecdysozoa</taxon>
        <taxon>Arthropoda</taxon>
        <taxon>Hexapoda</taxon>
        <taxon>Collembola</taxon>
        <taxon>Entomobryomorpha</taxon>
        <taxon>Isotomoidea</taxon>
        <taxon>Isotomidae</taxon>
        <taxon>Proisotominae</taxon>
        <taxon>Folsomia</taxon>
    </lineage>
</organism>
<accession>A0A226EGD5</accession>
<dbReference type="SUPFAM" id="SSF82153">
    <property type="entry name" value="FAS1 domain"/>
    <property type="match status" value="4"/>
</dbReference>
<keyword evidence="1" id="KW-1133">Transmembrane helix</keyword>
<dbReference type="PANTHER" id="PTHR10900:SF77">
    <property type="entry name" value="FI19380P1"/>
    <property type="match status" value="1"/>
</dbReference>
<evidence type="ECO:0000259" key="2">
    <source>
        <dbReference type="PROSITE" id="PS50213"/>
    </source>
</evidence>
<dbReference type="GO" id="GO:0005615">
    <property type="term" value="C:extracellular space"/>
    <property type="evidence" value="ECO:0007669"/>
    <property type="project" value="TreeGrafter"/>
</dbReference>
<feature type="transmembrane region" description="Helical" evidence="1">
    <location>
        <begin position="724"/>
        <end position="742"/>
    </location>
</feature>
<dbReference type="OMA" id="MPSHTIY"/>
<dbReference type="EMBL" id="LNIX01000004">
    <property type="protein sequence ID" value="OXA56207.1"/>
    <property type="molecule type" value="Genomic_DNA"/>
</dbReference>
<dbReference type="Proteomes" id="UP000198287">
    <property type="component" value="Unassembled WGS sequence"/>
</dbReference>
<keyword evidence="1" id="KW-0812">Transmembrane</keyword>
<comment type="caution">
    <text evidence="3">The sequence shown here is derived from an EMBL/GenBank/DDBJ whole genome shotgun (WGS) entry which is preliminary data.</text>
</comment>
<dbReference type="GO" id="GO:0030198">
    <property type="term" value="P:extracellular matrix organization"/>
    <property type="evidence" value="ECO:0007669"/>
    <property type="project" value="TreeGrafter"/>
</dbReference>
<dbReference type="SMART" id="SM00554">
    <property type="entry name" value="FAS1"/>
    <property type="match status" value="4"/>
</dbReference>
<feature type="domain" description="FAS1" evidence="2">
    <location>
        <begin position="529"/>
        <end position="702"/>
    </location>
</feature>
<dbReference type="Gene3D" id="2.30.180.10">
    <property type="entry name" value="FAS1 domain"/>
    <property type="match status" value="4"/>
</dbReference>
<gene>
    <name evidence="3" type="ORF">Fcan01_09440</name>
</gene>
<dbReference type="PANTHER" id="PTHR10900">
    <property type="entry name" value="PERIOSTIN-RELATED"/>
    <property type="match status" value="1"/>
</dbReference>
<dbReference type="PROSITE" id="PS50213">
    <property type="entry name" value="FAS1"/>
    <property type="match status" value="3"/>
</dbReference>
<dbReference type="GO" id="GO:0050839">
    <property type="term" value="F:cell adhesion molecule binding"/>
    <property type="evidence" value="ECO:0007669"/>
    <property type="project" value="TreeGrafter"/>
</dbReference>
<dbReference type="InterPro" id="IPR036378">
    <property type="entry name" value="FAS1_dom_sf"/>
</dbReference>
<dbReference type="InterPro" id="IPR050904">
    <property type="entry name" value="Adhesion/Biosynth-related"/>
</dbReference>
<evidence type="ECO:0000313" key="4">
    <source>
        <dbReference type="Proteomes" id="UP000198287"/>
    </source>
</evidence>
<dbReference type="AlphaFoldDB" id="A0A226EGD5"/>
<keyword evidence="4" id="KW-1185">Reference proteome</keyword>
<feature type="domain" description="FAS1" evidence="2">
    <location>
        <begin position="223"/>
        <end position="371"/>
    </location>
</feature>
<sequence length="746" mass="85158">MVEHTPIHLVQEIAETESPLRTPQHEFFTDFLGENEFTIVIKALVLVWLTTHDTADMANFKIQSGKFYAWKDAKLMTVFCLLQFLSLVRGSPFLNASLPWRQGTLFAPTNDAIRKHRHLGGRIDNHTLLYHFANVAKRTSDLEDILSTELPGNPPIWITRNPRSDSDIYLNDAQIDSRRRNFQIKNALGMDQVLHVIDRVLDPTVPDSSDNNLLNPDARKFLEYSSSYNITGNHRITEFARRAAMLHKLDMFKGIGRHTFFIPVDEAFNRIQINTVDIKVIDSHVIPNHVIFLRPSELQPPKRLYDTAAMAPFFPVLVEVEKEDQEDKYIVRSDTRSATDQFHLRGVVQTEVVKGNIPVKNGVVHLINKPLVVIDSTVYQTLANEKENGPTYEFFKLISEYGSEDLKNIIQRPQGNKGITIFVPSNAALLSPTLGELKGKVKELNDIIRLHIVLNTVRSDNITEASERAPFQVETLSPQKQLFFNYQTIDGRRVLYVEGGGVNATITQPDIGATNGVIHMIDRILSYADQNVYSKLQTDPMLQKTFELTSQDYFNRRFNDSKLKFTLFAPSNLAWEKIYRIAPSEYKKLQMGEFGYHVAKIIERHMIVGRAFTIEQLHELSTNASDQAFPIQAVHGILRIESKDDVARKFANDPNHRRGDYYRPEISNPYPYSVLWMNEKSNVVRPNINCTNGIIHIIDTVLMQPDDVTVGYIASRSDAPSIPFYHPLLIISSIIVMFSLMFSRPL</sequence>
<name>A0A226EGD5_FOLCA</name>
<protein>
    <submittedName>
        <fullName evidence="3">Fasciclin-1</fullName>
    </submittedName>
</protein>